<dbReference type="EMBL" id="AQRA01000008">
    <property type="protein sequence ID" value="EZH72283.1"/>
    <property type="molecule type" value="Genomic_DNA"/>
</dbReference>
<dbReference type="PANTHER" id="PTHR42866">
    <property type="entry name" value="3-DEOXY-MANNO-OCTULOSONATE CYTIDYLYLTRANSFERASE"/>
    <property type="match status" value="1"/>
</dbReference>
<evidence type="ECO:0008006" key="3">
    <source>
        <dbReference type="Google" id="ProtNLM"/>
    </source>
</evidence>
<evidence type="ECO:0000313" key="1">
    <source>
        <dbReference type="EMBL" id="EZH72283.1"/>
    </source>
</evidence>
<dbReference type="eggNOG" id="COG1861">
    <property type="taxonomic scope" value="Bacteria"/>
</dbReference>
<dbReference type="Pfam" id="PF02348">
    <property type="entry name" value="CTP_transf_3"/>
    <property type="match status" value="1"/>
</dbReference>
<dbReference type="CDD" id="cd02518">
    <property type="entry name" value="GT2_SpsF"/>
    <property type="match status" value="1"/>
</dbReference>
<proteinExistence type="predicted"/>
<name>A0A023BR99_9FLAO</name>
<dbReference type="STRING" id="1317122.ATO12_22795"/>
<dbReference type="Proteomes" id="UP000023541">
    <property type="component" value="Unassembled WGS sequence"/>
</dbReference>
<dbReference type="RefSeq" id="WP_034244658.1">
    <property type="nucleotide sequence ID" value="NZ_AQRA01000008.1"/>
</dbReference>
<dbReference type="AlphaFoldDB" id="A0A023BR99"/>
<comment type="caution">
    <text evidence="1">The sequence shown here is derived from an EMBL/GenBank/DDBJ whole genome shotgun (WGS) entry which is preliminary data.</text>
</comment>
<protein>
    <recommendedName>
        <fullName evidence="3">Acylneuraminate cytidylyltransferase</fullName>
    </recommendedName>
</protein>
<dbReference type="Gene3D" id="3.90.550.10">
    <property type="entry name" value="Spore Coat Polysaccharide Biosynthesis Protein SpsA, Chain A"/>
    <property type="match status" value="1"/>
</dbReference>
<gene>
    <name evidence="1" type="ORF">ATO12_22795</name>
</gene>
<organism evidence="1 2">
    <name type="scientific">Aquimarina atlantica</name>
    <dbReference type="NCBI Taxonomy" id="1317122"/>
    <lineage>
        <taxon>Bacteria</taxon>
        <taxon>Pseudomonadati</taxon>
        <taxon>Bacteroidota</taxon>
        <taxon>Flavobacteriia</taxon>
        <taxon>Flavobacteriales</taxon>
        <taxon>Flavobacteriaceae</taxon>
        <taxon>Aquimarina</taxon>
    </lineage>
</organism>
<dbReference type="GO" id="GO:0005829">
    <property type="term" value="C:cytosol"/>
    <property type="evidence" value="ECO:0007669"/>
    <property type="project" value="TreeGrafter"/>
</dbReference>
<dbReference type="InterPro" id="IPR003329">
    <property type="entry name" value="Cytidylyl_trans"/>
</dbReference>
<dbReference type="OrthoDB" id="1286826at2"/>
<dbReference type="PANTHER" id="PTHR42866:SF1">
    <property type="entry name" value="SPORE COAT POLYSACCHARIDE BIOSYNTHESIS PROTEIN SPSF"/>
    <property type="match status" value="1"/>
</dbReference>
<evidence type="ECO:0000313" key="2">
    <source>
        <dbReference type="Proteomes" id="UP000023541"/>
    </source>
</evidence>
<dbReference type="SUPFAM" id="SSF53448">
    <property type="entry name" value="Nucleotide-diphospho-sugar transferases"/>
    <property type="match status" value="1"/>
</dbReference>
<sequence>MKIVAIIQARTGSTRLPNKIFKSLAGKPLITHVIDRLRYSKYLNDIIIATTIAKNDDSIEKWANKNGVSVFRGSEDNVLERYCLAARHFDVDIIARITSDDPFKDYRILDKAIEKLIDEKYDFVCNNNPVSFPEGLDVEVLTRAALENSYTNTESDFEREHVTQYIHKNPDKFKIFNIRNLKNLSSYRWTIDTKDDYIFVSEVYNRLYKEGELFLSEDIYDLLDTDSTLLEINKDVKKSDLYR</sequence>
<dbReference type="InterPro" id="IPR029044">
    <property type="entry name" value="Nucleotide-diphossugar_trans"/>
</dbReference>
<reference evidence="1 2" key="1">
    <citation type="submission" date="2014-04" db="EMBL/GenBank/DDBJ databases">
        <title>Aquimarina sp. 22II-S11-z7 Genome Sequencing.</title>
        <authorList>
            <person name="Lai Q."/>
        </authorList>
    </citation>
    <scope>NUCLEOTIDE SEQUENCE [LARGE SCALE GENOMIC DNA]</scope>
    <source>
        <strain evidence="1 2">22II-S11-z7</strain>
    </source>
</reference>
<accession>A0A023BR99</accession>
<keyword evidence="2" id="KW-1185">Reference proteome</keyword>